<proteinExistence type="predicted"/>
<gene>
    <name evidence="2" type="ORF">BC936DRAFT_144684</name>
</gene>
<dbReference type="Proteomes" id="UP000268093">
    <property type="component" value="Unassembled WGS sequence"/>
</dbReference>
<comment type="caution">
    <text evidence="2">The sequence shown here is derived from an EMBL/GenBank/DDBJ whole genome shotgun (WGS) entry which is preliminary data.</text>
</comment>
<dbReference type="EMBL" id="RBNI01003451">
    <property type="protein sequence ID" value="RUP48349.1"/>
    <property type="molecule type" value="Genomic_DNA"/>
</dbReference>
<keyword evidence="3" id="KW-1185">Reference proteome</keyword>
<accession>A0A433DC01</accession>
<reference evidence="2 3" key="1">
    <citation type="journal article" date="2018" name="New Phytol.">
        <title>Phylogenomics of Endogonaceae and evolution of mycorrhizas within Mucoromycota.</title>
        <authorList>
            <person name="Chang Y."/>
            <person name="Desiro A."/>
            <person name="Na H."/>
            <person name="Sandor L."/>
            <person name="Lipzen A."/>
            <person name="Clum A."/>
            <person name="Barry K."/>
            <person name="Grigoriev I.V."/>
            <person name="Martin F.M."/>
            <person name="Stajich J.E."/>
            <person name="Smith M.E."/>
            <person name="Bonito G."/>
            <person name="Spatafora J.W."/>
        </authorList>
    </citation>
    <scope>NUCLEOTIDE SEQUENCE [LARGE SCALE GENOMIC DNA]</scope>
    <source>
        <strain evidence="2 3">GMNB39</strain>
    </source>
</reference>
<evidence type="ECO:0000313" key="3">
    <source>
        <dbReference type="Proteomes" id="UP000268093"/>
    </source>
</evidence>
<sequence>MFEGSPCSLKPDYYLQNDDCYTQNDDDDEDLQKQNDGKPQNVYASDWVSDWVRIVVKELGSETTRSFIMDL</sequence>
<evidence type="ECO:0000313" key="2">
    <source>
        <dbReference type="EMBL" id="RUP48349.1"/>
    </source>
</evidence>
<evidence type="ECO:0000256" key="1">
    <source>
        <dbReference type="SAM" id="MobiDB-lite"/>
    </source>
</evidence>
<dbReference type="AlphaFoldDB" id="A0A433DC01"/>
<feature type="region of interest" description="Disordered" evidence="1">
    <location>
        <begin position="18"/>
        <end position="39"/>
    </location>
</feature>
<organism evidence="2 3">
    <name type="scientific">Jimgerdemannia flammicorona</name>
    <dbReference type="NCBI Taxonomy" id="994334"/>
    <lineage>
        <taxon>Eukaryota</taxon>
        <taxon>Fungi</taxon>
        <taxon>Fungi incertae sedis</taxon>
        <taxon>Mucoromycota</taxon>
        <taxon>Mucoromycotina</taxon>
        <taxon>Endogonomycetes</taxon>
        <taxon>Endogonales</taxon>
        <taxon>Endogonaceae</taxon>
        <taxon>Jimgerdemannia</taxon>
    </lineage>
</organism>
<name>A0A433DC01_9FUNG</name>
<protein>
    <submittedName>
        <fullName evidence="2">Uncharacterized protein</fullName>
    </submittedName>
</protein>